<feature type="region of interest" description="Disordered" evidence="1">
    <location>
        <begin position="271"/>
        <end position="293"/>
    </location>
</feature>
<evidence type="ECO:0000256" key="2">
    <source>
        <dbReference type="SAM" id="Phobius"/>
    </source>
</evidence>
<reference evidence="3 4" key="1">
    <citation type="journal article" date="2020" name="ISME J.">
        <title>Uncovering the hidden diversity of litter-decomposition mechanisms in mushroom-forming fungi.</title>
        <authorList>
            <person name="Floudas D."/>
            <person name="Bentzer J."/>
            <person name="Ahren D."/>
            <person name="Johansson T."/>
            <person name="Persson P."/>
            <person name="Tunlid A."/>
        </authorList>
    </citation>
    <scope>NUCLEOTIDE SEQUENCE [LARGE SCALE GENOMIC DNA]</scope>
    <source>
        <strain evidence="3 4">CBS 661.87</strain>
    </source>
</reference>
<comment type="caution">
    <text evidence="3">The sequence shown here is derived from an EMBL/GenBank/DDBJ whole genome shotgun (WGS) entry which is preliminary data.</text>
</comment>
<feature type="transmembrane region" description="Helical" evidence="2">
    <location>
        <begin position="152"/>
        <end position="172"/>
    </location>
</feature>
<sequence length="384" mass="41593">MSSTTQTNHNSPFGGTTHDAQNGALARFNFTGTSVFVYGPSSPGLHVTFSLDGDPRLQKMVASVNETLWTTLWFSTDGLNPGNHTLTMQVIKQGNHGEPFSLDYIIYTPSFHSLATNTKPLLPPASSSSSPTSTISSTMAPPTGQTPTRHSAIIGAVIGAIAVILLAGFIWWKCVSKSIMPKLIPFPSTEQRTGTIYSNGTAEKLTIRSRPTADQSASPDDPPSRSGGTPGGDSEVFVPQQSLTFMQQVRGAFSLRTRAIIEPFPLHLLQENPSSTAHRKPLPTPPESSRAQQRLEHGDAIDIGVDNLQECEDPPNARVRELIAELQRELAFTSIQERNTSLGMLLDQDVGDNERYWDPNFLDGGSVAESSLPPYGVELPRQIS</sequence>
<accession>A0A8H5M242</accession>
<protein>
    <submittedName>
        <fullName evidence="3">Uncharacterized protein</fullName>
    </submittedName>
</protein>
<keyword evidence="2" id="KW-1133">Transmembrane helix</keyword>
<dbReference type="Proteomes" id="UP000565441">
    <property type="component" value="Unassembled WGS sequence"/>
</dbReference>
<feature type="compositionally biased region" description="Polar residues" evidence="1">
    <location>
        <begin position="190"/>
        <end position="201"/>
    </location>
</feature>
<proteinExistence type="predicted"/>
<keyword evidence="4" id="KW-1185">Reference proteome</keyword>
<evidence type="ECO:0000313" key="3">
    <source>
        <dbReference type="EMBL" id="KAF5378455.1"/>
    </source>
</evidence>
<name>A0A8H5M242_9AGAR</name>
<organism evidence="3 4">
    <name type="scientific">Tricholomella constricta</name>
    <dbReference type="NCBI Taxonomy" id="117010"/>
    <lineage>
        <taxon>Eukaryota</taxon>
        <taxon>Fungi</taxon>
        <taxon>Dikarya</taxon>
        <taxon>Basidiomycota</taxon>
        <taxon>Agaricomycotina</taxon>
        <taxon>Agaricomycetes</taxon>
        <taxon>Agaricomycetidae</taxon>
        <taxon>Agaricales</taxon>
        <taxon>Tricholomatineae</taxon>
        <taxon>Lyophyllaceae</taxon>
        <taxon>Tricholomella</taxon>
    </lineage>
</organism>
<evidence type="ECO:0000256" key="1">
    <source>
        <dbReference type="SAM" id="MobiDB-lite"/>
    </source>
</evidence>
<dbReference type="OrthoDB" id="2756615at2759"/>
<dbReference type="Gene3D" id="2.60.120.260">
    <property type="entry name" value="Galactose-binding domain-like"/>
    <property type="match status" value="1"/>
</dbReference>
<dbReference type="EMBL" id="JAACJP010000019">
    <property type="protein sequence ID" value="KAF5378455.1"/>
    <property type="molecule type" value="Genomic_DNA"/>
</dbReference>
<feature type="region of interest" description="Disordered" evidence="1">
    <location>
        <begin position="190"/>
        <end position="236"/>
    </location>
</feature>
<gene>
    <name evidence="3" type="ORF">D9615_007067</name>
</gene>
<feature type="compositionally biased region" description="Low complexity" evidence="1">
    <location>
        <begin position="124"/>
        <end position="143"/>
    </location>
</feature>
<keyword evidence="2" id="KW-0812">Transmembrane</keyword>
<evidence type="ECO:0000313" key="4">
    <source>
        <dbReference type="Proteomes" id="UP000565441"/>
    </source>
</evidence>
<keyword evidence="2" id="KW-0472">Membrane</keyword>
<feature type="region of interest" description="Disordered" evidence="1">
    <location>
        <begin position="122"/>
        <end position="147"/>
    </location>
</feature>
<dbReference type="CDD" id="cd02795">
    <property type="entry name" value="CBM6-CBM35-CBM36_like"/>
    <property type="match status" value="1"/>
</dbReference>
<dbReference type="AlphaFoldDB" id="A0A8H5M242"/>